<keyword evidence="2" id="KW-1185">Reference proteome</keyword>
<accession>A0A914Y2S0</accession>
<evidence type="ECO:0000256" key="1">
    <source>
        <dbReference type="SAM" id="MobiDB-lite"/>
    </source>
</evidence>
<evidence type="ECO:0000313" key="3">
    <source>
        <dbReference type="WBParaSite" id="PSU_v2.g13076.t1"/>
    </source>
</evidence>
<dbReference type="Proteomes" id="UP000887577">
    <property type="component" value="Unplaced"/>
</dbReference>
<proteinExistence type="predicted"/>
<reference evidence="3" key="1">
    <citation type="submission" date="2022-11" db="UniProtKB">
        <authorList>
            <consortium name="WormBaseParasite"/>
        </authorList>
    </citation>
    <scope>IDENTIFICATION</scope>
</reference>
<dbReference type="WBParaSite" id="PSU_v2.g13076.t1">
    <property type="protein sequence ID" value="PSU_v2.g13076.t1"/>
    <property type="gene ID" value="PSU_v2.g13076"/>
</dbReference>
<name>A0A914Y2S0_9BILA</name>
<dbReference type="AlphaFoldDB" id="A0A914Y2S0"/>
<sequence>MASINDMLDDITEEILQREPFDQRTEVIVDSSLNYGLDLYQIVTGNETFDNNREKVQSDGIQFIEHQNAEEEEEENSISSEMNTFNQFFNEAVTQLQNNNNENVNSQKRPPSVDERRESEGHFSLRKIEAEFSKSDQKLKLLEKIKTIGNEKGWYKKVDNFTAKLMNDNVSF</sequence>
<feature type="region of interest" description="Disordered" evidence="1">
    <location>
        <begin position="97"/>
        <end position="121"/>
    </location>
</feature>
<protein>
    <submittedName>
        <fullName evidence="3">Uncharacterized protein</fullName>
    </submittedName>
</protein>
<evidence type="ECO:0000313" key="2">
    <source>
        <dbReference type="Proteomes" id="UP000887577"/>
    </source>
</evidence>
<organism evidence="2 3">
    <name type="scientific">Panagrolaimus superbus</name>
    <dbReference type="NCBI Taxonomy" id="310955"/>
    <lineage>
        <taxon>Eukaryota</taxon>
        <taxon>Metazoa</taxon>
        <taxon>Ecdysozoa</taxon>
        <taxon>Nematoda</taxon>
        <taxon>Chromadorea</taxon>
        <taxon>Rhabditida</taxon>
        <taxon>Tylenchina</taxon>
        <taxon>Panagrolaimomorpha</taxon>
        <taxon>Panagrolaimoidea</taxon>
        <taxon>Panagrolaimidae</taxon>
        <taxon>Panagrolaimus</taxon>
    </lineage>
</organism>
<feature type="compositionally biased region" description="Basic and acidic residues" evidence="1">
    <location>
        <begin position="111"/>
        <end position="121"/>
    </location>
</feature>